<feature type="transmembrane region" description="Helical" evidence="1">
    <location>
        <begin position="16"/>
        <end position="37"/>
    </location>
</feature>
<comment type="caution">
    <text evidence="2">The sequence shown here is derived from an EMBL/GenBank/DDBJ whole genome shotgun (WGS) entry which is preliminary data.</text>
</comment>
<evidence type="ECO:0008006" key="4">
    <source>
        <dbReference type="Google" id="ProtNLM"/>
    </source>
</evidence>
<keyword evidence="1" id="KW-0812">Transmembrane</keyword>
<sequence>MTVTGLLAPGDRLLRLALRADAVVTGVNGLAYLALAGPIESLLGLDRGIGIPIGVFLTLYAVAVAAIGQLARIPAAAAAAVIAVNAAWAAASVVTLLAGALGVTAAGAVWAVLQALVVGAFAALQYLGLRRGSAHE</sequence>
<feature type="transmembrane region" description="Helical" evidence="1">
    <location>
        <begin position="49"/>
        <end position="68"/>
    </location>
</feature>
<dbReference type="EMBL" id="JBHSAX010000023">
    <property type="protein sequence ID" value="MFC3965932.1"/>
    <property type="molecule type" value="Genomic_DNA"/>
</dbReference>
<evidence type="ECO:0000256" key="1">
    <source>
        <dbReference type="SAM" id="Phobius"/>
    </source>
</evidence>
<evidence type="ECO:0000313" key="2">
    <source>
        <dbReference type="EMBL" id="MFC3965932.1"/>
    </source>
</evidence>
<gene>
    <name evidence="2" type="ORF">ACFO0B_28410</name>
</gene>
<organism evidence="2 3">
    <name type="scientific">Nocardia jiangsuensis</name>
    <dbReference type="NCBI Taxonomy" id="1691563"/>
    <lineage>
        <taxon>Bacteria</taxon>
        <taxon>Bacillati</taxon>
        <taxon>Actinomycetota</taxon>
        <taxon>Actinomycetes</taxon>
        <taxon>Mycobacteriales</taxon>
        <taxon>Nocardiaceae</taxon>
        <taxon>Nocardia</taxon>
    </lineage>
</organism>
<reference evidence="3" key="1">
    <citation type="journal article" date="2019" name="Int. J. Syst. Evol. Microbiol.">
        <title>The Global Catalogue of Microorganisms (GCM) 10K type strain sequencing project: providing services to taxonomists for standard genome sequencing and annotation.</title>
        <authorList>
            <consortium name="The Broad Institute Genomics Platform"/>
            <consortium name="The Broad Institute Genome Sequencing Center for Infectious Disease"/>
            <person name="Wu L."/>
            <person name="Ma J."/>
        </authorList>
    </citation>
    <scope>NUCLEOTIDE SEQUENCE [LARGE SCALE GENOMIC DNA]</scope>
    <source>
        <strain evidence="3">CGMCC 4.7330</strain>
    </source>
</reference>
<dbReference type="Proteomes" id="UP001595696">
    <property type="component" value="Unassembled WGS sequence"/>
</dbReference>
<accession>A0ABV8E316</accession>
<name>A0ABV8E316_9NOCA</name>
<feature type="transmembrane region" description="Helical" evidence="1">
    <location>
        <begin position="107"/>
        <end position="129"/>
    </location>
</feature>
<protein>
    <recommendedName>
        <fullName evidence="4">Integral membrane protein</fullName>
    </recommendedName>
</protein>
<keyword evidence="3" id="KW-1185">Reference proteome</keyword>
<keyword evidence="1" id="KW-0472">Membrane</keyword>
<dbReference type="RefSeq" id="WP_378616216.1">
    <property type="nucleotide sequence ID" value="NZ_JBHSAX010000023.1"/>
</dbReference>
<proteinExistence type="predicted"/>
<feature type="transmembrane region" description="Helical" evidence="1">
    <location>
        <begin position="75"/>
        <end position="101"/>
    </location>
</feature>
<evidence type="ECO:0000313" key="3">
    <source>
        <dbReference type="Proteomes" id="UP001595696"/>
    </source>
</evidence>
<keyword evidence="1" id="KW-1133">Transmembrane helix</keyword>